<reference evidence="1 2" key="1">
    <citation type="submission" date="2024-09" db="EMBL/GenBank/DDBJ databases">
        <authorList>
            <person name="Sun Q."/>
            <person name="Mori K."/>
        </authorList>
    </citation>
    <scope>NUCLEOTIDE SEQUENCE [LARGE SCALE GENOMIC DNA]</scope>
    <source>
        <strain evidence="1 2">NCAIM B.02529</strain>
    </source>
</reference>
<keyword evidence="2" id="KW-1185">Reference proteome</keyword>
<proteinExistence type="predicted"/>
<dbReference type="Gene3D" id="3.30.460.10">
    <property type="entry name" value="Beta Polymerase, domain 2"/>
    <property type="match status" value="1"/>
</dbReference>
<dbReference type="CDD" id="cd05403">
    <property type="entry name" value="NT_KNTase_like"/>
    <property type="match status" value="1"/>
</dbReference>
<evidence type="ECO:0000313" key="1">
    <source>
        <dbReference type="EMBL" id="MFC0522159.1"/>
    </source>
</evidence>
<dbReference type="RefSeq" id="WP_377344672.1">
    <property type="nucleotide sequence ID" value="NZ_JBHLTP010000002.1"/>
</dbReference>
<dbReference type="SUPFAM" id="SSF81301">
    <property type="entry name" value="Nucleotidyltransferase"/>
    <property type="match status" value="1"/>
</dbReference>
<dbReference type="Proteomes" id="UP001589836">
    <property type="component" value="Unassembled WGS sequence"/>
</dbReference>
<gene>
    <name evidence="1" type="ORF">ACFFGV_00965</name>
</gene>
<name>A0ABV6LIE9_9BACI</name>
<dbReference type="EMBL" id="JBHLTP010000002">
    <property type="protein sequence ID" value="MFC0522159.1"/>
    <property type="molecule type" value="Genomic_DNA"/>
</dbReference>
<evidence type="ECO:0000313" key="2">
    <source>
        <dbReference type="Proteomes" id="UP001589836"/>
    </source>
</evidence>
<accession>A0ABV6LIE9</accession>
<protein>
    <submittedName>
        <fullName evidence="1">Nucleotidyltransferase domain-containing protein</fullName>
    </submittedName>
</protein>
<dbReference type="InterPro" id="IPR043519">
    <property type="entry name" value="NT_sf"/>
</dbReference>
<comment type="caution">
    <text evidence="1">The sequence shown here is derived from an EMBL/GenBank/DDBJ whole genome shotgun (WGS) entry which is preliminary data.</text>
</comment>
<sequence>MTERAMTDAKKIVLEKYPTCHAALLAGSVIRGDETKTSDLDIIIFDFSVEGAYRESFYSHDWPVEMFVYNSFSYRDFIDMDCQHGTPSLPRMISEGMPLMGADIIAPIQKEAIARLAAGPESWDEEIINWKRYIITDLLEDLKGAKQRAEQLFTVNALAQLLQEFYLRVNGQWTGKGKWVIRTLRDYDEAYAKQYTSALDEFYRTGNIEGIVHITDDTIRPFGGRLFEGFTLGKNNCNK</sequence>
<organism evidence="1 2">
    <name type="scientific">Pontibacillus salicampi</name>
    <dbReference type="NCBI Taxonomy" id="1449801"/>
    <lineage>
        <taxon>Bacteria</taxon>
        <taxon>Bacillati</taxon>
        <taxon>Bacillota</taxon>
        <taxon>Bacilli</taxon>
        <taxon>Bacillales</taxon>
        <taxon>Bacillaceae</taxon>
        <taxon>Pontibacillus</taxon>
    </lineage>
</organism>